<gene>
    <name evidence="2" type="ORF">HMPREF1866_01500</name>
</gene>
<dbReference type="STRING" id="467210.HMPREF1866_01500"/>
<dbReference type="Proteomes" id="UP000070394">
    <property type="component" value="Unassembled WGS sequence"/>
</dbReference>
<comment type="caution">
    <text evidence="2">The sequence shown here is derived from an EMBL/GenBank/DDBJ whole genome shotgun (WGS) entry which is preliminary data.</text>
</comment>
<sequence>MLKLASIYKVEDDEDKPLEAVPLTEDKTKKYEIQVSDRVGTINLLERMENVIMYSTGIQDYVPPKVRKLAVEIMTNHDLIKDILGEIRQKYQRQDKDFEISLDDVEEYKKYQILELFRKMSGIISRVRYNRENNTIKCSLTMTQKAQRFITGQYLEIAVEDVVNDILSEWAGSKGIPYKVYRNVKIESLNGTVKNEFDIVIVIRNKFYIVECKSGKNFDDWNRLSEIAVDYGILPQRMCLVYSYATEEDIQSIEYFCEYYICDTSSLRNKIIQMISFG</sequence>
<evidence type="ECO:0000313" key="2">
    <source>
        <dbReference type="EMBL" id="KXB57412.1"/>
    </source>
</evidence>
<name>A0A133ZPR3_9FIRM</name>
<protein>
    <recommendedName>
        <fullName evidence="1">Card1 endonuclease domain-containing protein</fullName>
    </recommendedName>
</protein>
<dbReference type="AlphaFoldDB" id="A0A133ZPR3"/>
<reference evidence="3" key="1">
    <citation type="submission" date="2016-01" db="EMBL/GenBank/DDBJ databases">
        <authorList>
            <person name="Mitreva M."/>
            <person name="Pepin K.H."/>
            <person name="Mihindukulasuriya K.A."/>
            <person name="Fulton R."/>
            <person name="Fronick C."/>
            <person name="O'Laughlin M."/>
            <person name="Miner T."/>
            <person name="Herter B."/>
            <person name="Rosa B.A."/>
            <person name="Cordes M."/>
            <person name="Tomlinson C."/>
            <person name="Wollam A."/>
            <person name="Palsikar V.B."/>
            <person name="Mardis E.R."/>
            <person name="Wilson R.K."/>
        </authorList>
    </citation>
    <scope>NUCLEOTIDE SEQUENCE [LARGE SCALE GENOMIC DNA]</scope>
    <source>
        <strain evidence="3">DNF00896</strain>
    </source>
</reference>
<organism evidence="2 3">
    <name type="scientific">Lachnoanaerobaculum saburreum</name>
    <dbReference type="NCBI Taxonomy" id="467210"/>
    <lineage>
        <taxon>Bacteria</taxon>
        <taxon>Bacillati</taxon>
        <taxon>Bacillota</taxon>
        <taxon>Clostridia</taxon>
        <taxon>Lachnospirales</taxon>
        <taxon>Lachnospiraceae</taxon>
        <taxon>Lachnoanaerobaculum</taxon>
    </lineage>
</organism>
<dbReference type="InterPro" id="IPR015093">
    <property type="entry name" value="Card1_endonucl_dom"/>
</dbReference>
<evidence type="ECO:0000259" key="1">
    <source>
        <dbReference type="Pfam" id="PF09002"/>
    </source>
</evidence>
<keyword evidence="3" id="KW-1185">Reference proteome</keyword>
<proteinExistence type="predicted"/>
<dbReference type="InterPro" id="IPR011335">
    <property type="entry name" value="Restrct_endonuc-II-like"/>
</dbReference>
<dbReference type="Gene3D" id="3.40.1350.10">
    <property type="match status" value="1"/>
</dbReference>
<evidence type="ECO:0000313" key="3">
    <source>
        <dbReference type="Proteomes" id="UP000070394"/>
    </source>
</evidence>
<dbReference type="EMBL" id="LSDA01000091">
    <property type="protein sequence ID" value="KXB57412.1"/>
    <property type="molecule type" value="Genomic_DNA"/>
</dbReference>
<dbReference type="RefSeq" id="WP_060931243.1">
    <property type="nucleotide sequence ID" value="NZ_KQ959828.1"/>
</dbReference>
<feature type="domain" description="Card1 endonuclease" evidence="1">
    <location>
        <begin position="144"/>
        <end position="221"/>
    </location>
</feature>
<accession>A0A133ZPR3</accession>
<dbReference type="GO" id="GO:0003676">
    <property type="term" value="F:nucleic acid binding"/>
    <property type="evidence" value="ECO:0007669"/>
    <property type="project" value="InterPro"/>
</dbReference>
<dbReference type="SUPFAM" id="SSF52980">
    <property type="entry name" value="Restriction endonuclease-like"/>
    <property type="match status" value="1"/>
</dbReference>
<dbReference type="InterPro" id="IPR011856">
    <property type="entry name" value="tRNA_endonuc-like_dom_sf"/>
</dbReference>
<dbReference type="Pfam" id="PF09002">
    <property type="entry name" value="Card1_endonuc"/>
    <property type="match status" value="1"/>
</dbReference>
<dbReference type="OrthoDB" id="2032650at2"/>
<dbReference type="PATRIC" id="fig|467210.3.peg.1484"/>